<accession>A0ABQ9UT44</accession>
<dbReference type="Proteomes" id="UP001266305">
    <property type="component" value="Unassembled WGS sequence"/>
</dbReference>
<evidence type="ECO:0000313" key="1">
    <source>
        <dbReference type="EMBL" id="KAK2099970.1"/>
    </source>
</evidence>
<gene>
    <name evidence="1" type="ORF">P7K49_021318</name>
</gene>
<organism evidence="1 2">
    <name type="scientific">Saguinus oedipus</name>
    <name type="common">Cotton-top tamarin</name>
    <name type="synonym">Oedipomidas oedipus</name>
    <dbReference type="NCBI Taxonomy" id="9490"/>
    <lineage>
        <taxon>Eukaryota</taxon>
        <taxon>Metazoa</taxon>
        <taxon>Chordata</taxon>
        <taxon>Craniata</taxon>
        <taxon>Vertebrata</taxon>
        <taxon>Euteleostomi</taxon>
        <taxon>Mammalia</taxon>
        <taxon>Eutheria</taxon>
        <taxon>Euarchontoglires</taxon>
        <taxon>Primates</taxon>
        <taxon>Haplorrhini</taxon>
        <taxon>Platyrrhini</taxon>
        <taxon>Cebidae</taxon>
        <taxon>Callitrichinae</taxon>
        <taxon>Saguinus</taxon>
    </lineage>
</organism>
<dbReference type="Gene3D" id="1.10.472.10">
    <property type="entry name" value="Cyclin-like"/>
    <property type="match status" value="1"/>
</dbReference>
<dbReference type="EMBL" id="JASSZA010000010">
    <property type="protein sequence ID" value="KAK2099970.1"/>
    <property type="molecule type" value="Genomic_DNA"/>
</dbReference>
<protein>
    <submittedName>
        <fullName evidence="1">Uncharacterized protein</fullName>
    </submittedName>
</protein>
<comment type="caution">
    <text evidence="1">The sequence shown here is derived from an EMBL/GenBank/DDBJ whole genome shotgun (WGS) entry which is preliminary data.</text>
</comment>
<name>A0ABQ9UT44_SAGOE</name>
<proteinExistence type="predicted"/>
<evidence type="ECO:0000313" key="2">
    <source>
        <dbReference type="Proteomes" id="UP001266305"/>
    </source>
</evidence>
<reference evidence="1 2" key="1">
    <citation type="submission" date="2023-05" db="EMBL/GenBank/DDBJ databases">
        <title>B98-5 Cell Line De Novo Hybrid Assembly: An Optical Mapping Approach.</title>
        <authorList>
            <person name="Kananen K."/>
            <person name="Auerbach J.A."/>
            <person name="Kautto E."/>
            <person name="Blachly J.S."/>
        </authorList>
    </citation>
    <scope>NUCLEOTIDE SEQUENCE [LARGE SCALE GENOMIC DNA]</scope>
    <source>
        <strain evidence="1">B95-8</strain>
        <tissue evidence="1">Cell line</tissue>
    </source>
</reference>
<sequence length="72" mass="7563">MVAAGSVVAAVQGLNLGSPNHFLSYYRLTCFLSRVIKCDPVSDDNGQAGWRAADIQCHGNAEAGAKDPKGDK</sequence>
<keyword evidence="2" id="KW-1185">Reference proteome</keyword>